<reference evidence="2 3" key="1">
    <citation type="submission" date="2021-04" db="EMBL/GenBank/DDBJ databases">
        <authorList>
            <person name="Rakotoarivonina H."/>
        </authorList>
    </citation>
    <scope>NUCLEOTIDE SEQUENCE [LARGE SCALE GENOMIC DNA]</scope>
    <source>
        <strain evidence="2 3">XE</strain>
    </source>
</reference>
<accession>A0ABM8V7P8</accession>
<dbReference type="EMBL" id="CAJRAY010000079">
    <property type="protein sequence ID" value="CAG5091084.1"/>
    <property type="molecule type" value="Genomic_DNA"/>
</dbReference>
<gene>
    <name evidence="2" type="primary">txxe 3005</name>
    <name evidence="2" type="ORF">TXXE_14970</name>
</gene>
<organism evidence="2 3">
    <name type="scientific">Thermobacillus xylanilyticus</name>
    <dbReference type="NCBI Taxonomy" id="76633"/>
    <lineage>
        <taxon>Bacteria</taxon>
        <taxon>Bacillati</taxon>
        <taxon>Bacillota</taxon>
        <taxon>Bacilli</taxon>
        <taxon>Bacillales</taxon>
        <taxon>Paenibacillaceae</taxon>
        <taxon>Thermobacillus</taxon>
    </lineage>
</organism>
<name>A0ABM8V7P8_THEXY</name>
<evidence type="ECO:0000313" key="2">
    <source>
        <dbReference type="EMBL" id="CAG5091084.1"/>
    </source>
</evidence>
<proteinExistence type="predicted"/>
<feature type="region of interest" description="Disordered" evidence="1">
    <location>
        <begin position="1"/>
        <end position="32"/>
    </location>
</feature>
<evidence type="ECO:0000313" key="3">
    <source>
        <dbReference type="Proteomes" id="UP000681526"/>
    </source>
</evidence>
<dbReference type="Proteomes" id="UP000681526">
    <property type="component" value="Unassembled WGS sequence"/>
</dbReference>
<evidence type="ECO:0000256" key="1">
    <source>
        <dbReference type="SAM" id="MobiDB-lite"/>
    </source>
</evidence>
<comment type="caution">
    <text evidence="2">The sequence shown here is derived from an EMBL/GenBank/DDBJ whole genome shotgun (WGS) entry which is preliminary data.</text>
</comment>
<keyword evidence="3" id="KW-1185">Reference proteome</keyword>
<sequence>MLREDDRPGQVAEPGAQRMSGCGRTAASGDWT</sequence>
<protein>
    <submittedName>
        <fullName evidence="2">Uncharacterized protein</fullName>
    </submittedName>
</protein>